<dbReference type="Proteomes" id="UP000053236">
    <property type="component" value="Unassembled WGS sequence"/>
</dbReference>
<sequence>MEIKIRVSGANIFATINRITATIKRLEHEESAYPGIDRYESQSIIDGAVPAGVEISSGERLSTKSADQLQQF</sequence>
<evidence type="ECO:0000313" key="1">
    <source>
        <dbReference type="EMBL" id="ETK89184.1"/>
    </source>
</evidence>
<dbReference type="VEuPathDB" id="FungiDB:PPTG_20983"/>
<proteinExistence type="predicted"/>
<accession>W2H1X3</accession>
<dbReference type="AlphaFoldDB" id="W2H1X3"/>
<protein>
    <submittedName>
        <fullName evidence="1">Uncharacterized protein</fullName>
    </submittedName>
</protein>
<name>W2H1X3_PHYNI</name>
<reference evidence="1" key="1">
    <citation type="submission" date="2013-11" db="EMBL/GenBank/DDBJ databases">
        <title>The Genome Sequence of Phytophthora parasitica CJ02B3.</title>
        <authorList>
            <consortium name="The Broad Institute Genomics Platform"/>
            <person name="Russ C."/>
            <person name="Tyler B."/>
            <person name="Panabieres F."/>
            <person name="Shan W."/>
            <person name="Tripathy S."/>
            <person name="Grunwald N."/>
            <person name="Machado M."/>
            <person name="Johnson C.S."/>
            <person name="Arredondo F."/>
            <person name="Hong C."/>
            <person name="Coffey M."/>
            <person name="Young S.K."/>
            <person name="Zeng Q."/>
            <person name="Gargeya S."/>
            <person name="Fitzgerald M."/>
            <person name="Abouelleil A."/>
            <person name="Alvarado L."/>
            <person name="Chapman S.B."/>
            <person name="Gainer-Dewar J."/>
            <person name="Goldberg J."/>
            <person name="Griggs A."/>
            <person name="Gujja S."/>
            <person name="Hansen M."/>
            <person name="Howarth C."/>
            <person name="Imamovic A."/>
            <person name="Ireland A."/>
            <person name="Larimer J."/>
            <person name="McCowan C."/>
            <person name="Murphy C."/>
            <person name="Pearson M."/>
            <person name="Poon T.W."/>
            <person name="Priest M."/>
            <person name="Roberts A."/>
            <person name="Saif S."/>
            <person name="Shea T."/>
            <person name="Sykes S."/>
            <person name="Wortman J."/>
            <person name="Nusbaum C."/>
            <person name="Birren B."/>
        </authorList>
    </citation>
    <scope>NUCLEOTIDE SEQUENCE [LARGE SCALE GENOMIC DNA]</scope>
    <source>
        <strain evidence="1">CJ02B3</strain>
    </source>
</reference>
<dbReference type="EMBL" id="KI685692">
    <property type="protein sequence ID" value="ETK89184.1"/>
    <property type="molecule type" value="Genomic_DNA"/>
</dbReference>
<organism evidence="1">
    <name type="scientific">Phytophthora nicotianae</name>
    <name type="common">Potato buckeye rot agent</name>
    <name type="synonym">Phytophthora parasitica</name>
    <dbReference type="NCBI Taxonomy" id="4792"/>
    <lineage>
        <taxon>Eukaryota</taxon>
        <taxon>Sar</taxon>
        <taxon>Stramenopiles</taxon>
        <taxon>Oomycota</taxon>
        <taxon>Peronosporomycetes</taxon>
        <taxon>Peronosporales</taxon>
        <taxon>Peronosporaceae</taxon>
        <taxon>Phytophthora</taxon>
    </lineage>
</organism>
<gene>
    <name evidence="1" type="ORF">L915_06672</name>
</gene>